<feature type="compositionally biased region" description="Polar residues" evidence="1">
    <location>
        <begin position="131"/>
        <end position="146"/>
    </location>
</feature>
<protein>
    <submittedName>
        <fullName evidence="2">Uncharacterized protein</fullName>
    </submittedName>
</protein>
<evidence type="ECO:0000256" key="1">
    <source>
        <dbReference type="SAM" id="MobiDB-lite"/>
    </source>
</evidence>
<dbReference type="AlphaFoldDB" id="A0A146KJA1"/>
<accession>A0A146KJA1</accession>
<feature type="region of interest" description="Disordered" evidence="1">
    <location>
        <begin position="109"/>
        <end position="146"/>
    </location>
</feature>
<organism evidence="2">
    <name type="scientific">Lygus hesperus</name>
    <name type="common">Western plant bug</name>
    <dbReference type="NCBI Taxonomy" id="30085"/>
    <lineage>
        <taxon>Eukaryota</taxon>
        <taxon>Metazoa</taxon>
        <taxon>Ecdysozoa</taxon>
        <taxon>Arthropoda</taxon>
        <taxon>Hexapoda</taxon>
        <taxon>Insecta</taxon>
        <taxon>Pterygota</taxon>
        <taxon>Neoptera</taxon>
        <taxon>Paraneoptera</taxon>
        <taxon>Hemiptera</taxon>
        <taxon>Heteroptera</taxon>
        <taxon>Panheteroptera</taxon>
        <taxon>Cimicomorpha</taxon>
        <taxon>Miridae</taxon>
        <taxon>Mirini</taxon>
        <taxon>Lygus</taxon>
    </lineage>
</organism>
<proteinExistence type="predicted"/>
<feature type="region of interest" description="Disordered" evidence="1">
    <location>
        <begin position="1"/>
        <end position="48"/>
    </location>
</feature>
<sequence>MTDEMQQYVASAAAKQQQMHGHSHGHGHQGGCEHGHGHGNLGHQPTAIPTQMQEMIKMAVGTLSPIQRETMERVKRNMMQGQPPKPEDAKAMAIIQQHIAAFMQTMGQFASNNSSSSNSSSSSSIGNSNSRTTDSDASSPTGVGTL</sequence>
<evidence type="ECO:0000313" key="2">
    <source>
        <dbReference type="EMBL" id="JAP96652.1"/>
    </source>
</evidence>
<gene>
    <name evidence="2" type="ORF">g.16452</name>
</gene>
<reference evidence="2" key="1">
    <citation type="journal article" date="2016" name="Gigascience">
        <title>De novo construction of an expanded transcriptome assembly for the western tarnished plant bug, Lygus hesperus.</title>
        <authorList>
            <person name="Tassone E.E."/>
            <person name="Geib S.M."/>
            <person name="Hall B."/>
            <person name="Fabrick J.A."/>
            <person name="Brent C.S."/>
            <person name="Hull J.J."/>
        </authorList>
    </citation>
    <scope>NUCLEOTIDE SEQUENCE</scope>
</reference>
<feature type="compositionally biased region" description="Low complexity" evidence="1">
    <location>
        <begin position="111"/>
        <end position="130"/>
    </location>
</feature>
<dbReference type="EMBL" id="GDHC01021976">
    <property type="protein sequence ID" value="JAP96652.1"/>
    <property type="molecule type" value="Transcribed_RNA"/>
</dbReference>
<name>A0A146KJA1_LYGHE</name>